<evidence type="ECO:0000313" key="1">
    <source>
        <dbReference type="EMBL" id="CAK5281884.1"/>
    </source>
</evidence>
<keyword evidence="2" id="KW-1185">Reference proteome</keyword>
<dbReference type="EMBL" id="CAVNYO010000444">
    <property type="protein sequence ID" value="CAK5281884.1"/>
    <property type="molecule type" value="Genomic_DNA"/>
</dbReference>
<gene>
    <name evidence="1" type="ORF">MYCIT1_LOCUS33215</name>
</gene>
<organism evidence="1 2">
    <name type="scientific">Mycena citricolor</name>
    <dbReference type="NCBI Taxonomy" id="2018698"/>
    <lineage>
        <taxon>Eukaryota</taxon>
        <taxon>Fungi</taxon>
        <taxon>Dikarya</taxon>
        <taxon>Basidiomycota</taxon>
        <taxon>Agaricomycotina</taxon>
        <taxon>Agaricomycetes</taxon>
        <taxon>Agaricomycetidae</taxon>
        <taxon>Agaricales</taxon>
        <taxon>Marasmiineae</taxon>
        <taxon>Mycenaceae</taxon>
        <taxon>Mycena</taxon>
    </lineage>
</organism>
<dbReference type="Proteomes" id="UP001295794">
    <property type="component" value="Unassembled WGS sequence"/>
</dbReference>
<sequence length="67" mass="7779">ILNSFTHTTAFAYGSFVPLPQGTRLVSSPAPQLTTRVATFTTTDNRSGRRVRLFRRRLQDMGRWYFR</sequence>
<comment type="caution">
    <text evidence="1">The sequence shown here is derived from an EMBL/GenBank/DDBJ whole genome shotgun (WGS) entry which is preliminary data.</text>
</comment>
<dbReference type="AlphaFoldDB" id="A0AAD2HVI7"/>
<reference evidence="1" key="1">
    <citation type="submission" date="2023-11" db="EMBL/GenBank/DDBJ databases">
        <authorList>
            <person name="De Vega J J."/>
            <person name="De Vega J J."/>
        </authorList>
    </citation>
    <scope>NUCLEOTIDE SEQUENCE</scope>
</reference>
<evidence type="ECO:0000313" key="2">
    <source>
        <dbReference type="Proteomes" id="UP001295794"/>
    </source>
</evidence>
<feature type="non-terminal residue" evidence="1">
    <location>
        <position position="1"/>
    </location>
</feature>
<accession>A0AAD2HVI7</accession>
<proteinExistence type="predicted"/>
<protein>
    <submittedName>
        <fullName evidence="1">Uncharacterized protein</fullName>
    </submittedName>
</protein>
<name>A0AAD2HVI7_9AGAR</name>